<protein>
    <submittedName>
        <fullName evidence="2">Uncharacterized protein</fullName>
    </submittedName>
</protein>
<accession>A0AAU7PTY8</accession>
<name>A0AAU7PTY8_9FIRM</name>
<dbReference type="AlphaFoldDB" id="A0AAU7PTY8"/>
<keyword evidence="1" id="KW-0472">Membrane</keyword>
<evidence type="ECO:0000313" key="2">
    <source>
        <dbReference type="EMBL" id="XBS55869.1"/>
    </source>
</evidence>
<dbReference type="RefSeq" id="WP_349948515.1">
    <property type="nucleotide sequence ID" value="NZ_CP157940.1"/>
</dbReference>
<keyword evidence="1" id="KW-0812">Transmembrane</keyword>
<reference evidence="2" key="1">
    <citation type="submission" date="2024-06" db="EMBL/GenBank/DDBJ databases">
        <title>Lacrimispora cavernae sp. nov., a novel anaerobe isolated from bat guano pile inside a cave.</title>
        <authorList>
            <person name="Miller S.L."/>
            <person name="Lu N."/>
            <person name="King J."/>
            <person name="Sankaranarayanan K."/>
            <person name="Lawson P.A."/>
        </authorList>
    </citation>
    <scope>NUCLEOTIDE SEQUENCE</scope>
    <source>
        <strain evidence="2">BS-2</strain>
    </source>
</reference>
<keyword evidence="1" id="KW-1133">Transmembrane helix</keyword>
<dbReference type="EMBL" id="CP157940">
    <property type="protein sequence ID" value="XBS55869.1"/>
    <property type="molecule type" value="Genomic_DNA"/>
</dbReference>
<organism evidence="2">
    <name type="scientific">Lacrimispora sp. BS-2</name>
    <dbReference type="NCBI Taxonomy" id="3151850"/>
    <lineage>
        <taxon>Bacteria</taxon>
        <taxon>Bacillati</taxon>
        <taxon>Bacillota</taxon>
        <taxon>Clostridia</taxon>
        <taxon>Lachnospirales</taxon>
        <taxon>Lachnospiraceae</taxon>
        <taxon>Lacrimispora</taxon>
    </lineage>
</organism>
<gene>
    <name evidence="2" type="ORF">ABFV83_08805</name>
</gene>
<feature type="transmembrane region" description="Helical" evidence="1">
    <location>
        <begin position="6"/>
        <end position="26"/>
    </location>
</feature>
<evidence type="ECO:0000256" key="1">
    <source>
        <dbReference type="SAM" id="Phobius"/>
    </source>
</evidence>
<proteinExistence type="predicted"/>
<sequence length="366" mass="41511">MMKKKSSIYVGIGIFLILTVVIVLNFNERNKTYRLRPGSINYEEALMEMNGKESKNSIASFGLGGYKDGIIYSFKSLEDGYEYYITENGVTNPIYTSHASAILCNQMYGDRLIICEFSAEEQMSFIIKQIGRRYEEILFRVNCSGMPTIEVIGDCLLVNYGLYNDGTVEQPLILYNLKTKVSKVIGSYSYFKNEKGNYDGNLLQAADGFDNGIIFEIISFNDEDINPDETGKPELFYYDFIEEHVQKLPIKLPRKLLYVTGDINCVITSDYASEMPLNDVGTIYILENGKYIDMKIPDIESGNDIIQAYRINNKVVALQTLNDIYLIDIGKKVYEKIANSNPIRANGKSIGYIGQDGNLNIYRFSD</sequence>